<evidence type="ECO:0000256" key="3">
    <source>
        <dbReference type="ARBA" id="ARBA00034487"/>
    </source>
</evidence>
<dbReference type="OrthoDB" id="8300214at2759"/>
<comment type="similarity">
    <text evidence="3">Belongs to the methyltransferase superfamily. Arsenite methyltransferase family.</text>
</comment>
<evidence type="ECO:0000256" key="2">
    <source>
        <dbReference type="ARBA" id="ARBA00022691"/>
    </source>
</evidence>
<comment type="catalytic activity">
    <reaction evidence="8">
        <text>arsenic triglutathione + 3 [thioredoxin]-dithiol + 3 S-adenosyl-L-methionine = trimethylarsine + 3 [thioredoxin]-disulfide + 3 glutathione + 3 S-adenosyl-L-homocysteine + 3 H(+)</text>
        <dbReference type="Rhea" id="RHEA:69432"/>
        <dbReference type="Rhea" id="RHEA-COMP:10698"/>
        <dbReference type="Rhea" id="RHEA-COMP:10700"/>
        <dbReference type="ChEBI" id="CHEBI:15378"/>
        <dbReference type="ChEBI" id="CHEBI:27130"/>
        <dbReference type="ChEBI" id="CHEBI:29950"/>
        <dbReference type="ChEBI" id="CHEBI:50058"/>
        <dbReference type="ChEBI" id="CHEBI:57856"/>
        <dbReference type="ChEBI" id="CHEBI:57925"/>
        <dbReference type="ChEBI" id="CHEBI:59789"/>
        <dbReference type="ChEBI" id="CHEBI:183640"/>
        <dbReference type="EC" id="2.1.1.137"/>
    </reaction>
</comment>
<proteinExistence type="inferred from homology"/>
<dbReference type="InterPro" id="IPR026669">
    <property type="entry name" value="Arsenite_MeTrfase-like"/>
</dbReference>
<dbReference type="Proteomes" id="UP000681722">
    <property type="component" value="Unassembled WGS sequence"/>
</dbReference>
<gene>
    <name evidence="10" type="ORF">GPM918_LOCUS365</name>
    <name evidence="11" type="ORF">SRO942_LOCUS366</name>
</gene>
<comment type="catalytic activity">
    <reaction evidence="6">
        <text>arsenic triglutathione + [thioredoxin]-dithiol + S-adenosyl-L-methionine + 2 H2O = methylarsonous acid + [thioredoxin]-disulfide + 3 glutathione + S-adenosyl-L-homocysteine + H(+)</text>
        <dbReference type="Rhea" id="RHEA:69460"/>
        <dbReference type="Rhea" id="RHEA-COMP:10698"/>
        <dbReference type="Rhea" id="RHEA-COMP:10700"/>
        <dbReference type="ChEBI" id="CHEBI:15377"/>
        <dbReference type="ChEBI" id="CHEBI:15378"/>
        <dbReference type="ChEBI" id="CHEBI:17826"/>
        <dbReference type="ChEBI" id="CHEBI:29950"/>
        <dbReference type="ChEBI" id="CHEBI:50058"/>
        <dbReference type="ChEBI" id="CHEBI:57856"/>
        <dbReference type="ChEBI" id="CHEBI:57925"/>
        <dbReference type="ChEBI" id="CHEBI:59789"/>
        <dbReference type="ChEBI" id="CHEBI:183640"/>
        <dbReference type="EC" id="2.1.1.137"/>
    </reaction>
</comment>
<accession>A0A813NRP8</accession>
<evidence type="ECO:0000256" key="6">
    <source>
        <dbReference type="ARBA" id="ARBA00047941"/>
    </source>
</evidence>
<feature type="domain" description="Methyltransferase" evidence="9">
    <location>
        <begin position="62"/>
        <end position="208"/>
    </location>
</feature>
<dbReference type="PANTHER" id="PTHR43675">
    <property type="entry name" value="ARSENITE METHYLTRANSFERASE"/>
    <property type="match status" value="1"/>
</dbReference>
<evidence type="ECO:0000256" key="7">
    <source>
        <dbReference type="ARBA" id="ARBA00047943"/>
    </source>
</evidence>
<comment type="caution">
    <text evidence="10">The sequence shown here is derived from an EMBL/GenBank/DDBJ whole genome shotgun (WGS) entry which is preliminary data.</text>
</comment>
<reference evidence="10" key="1">
    <citation type="submission" date="2021-02" db="EMBL/GenBank/DDBJ databases">
        <authorList>
            <person name="Nowell W R."/>
        </authorList>
    </citation>
    <scope>NUCLEOTIDE SEQUENCE</scope>
</reference>
<dbReference type="EMBL" id="CAJOBC010000026">
    <property type="protein sequence ID" value="CAF3521266.1"/>
    <property type="molecule type" value="Genomic_DNA"/>
</dbReference>
<sequence length="437" mass="49601">MANFDSDVQDYYSKELKNSDSDLKTRTRVSMPNFIKNIQKDIHPDVQAKYYGCGLVFPPKLEKCKVLDLGCGSGRDVFILSRLVGPEGYVVGIDMMKEPIDVAHRHTDYHMKKFNYKVPNVEFIEGKIENLTKIGLNENFFDVVVSNCVINSTPDKKVVFDEAWKVLKPGGEFYLCDVYADQMLPDELRTNKVLREQCLAGAIKWEDLILHATEAGFTQPRLITAKPIDITDPDIEKLVGDIRFVTATFRLFKIPMNEDELDIPYLLTYEGEIPGFESAFSFDNTITFKRGEMVSCGPTLASAILYSRYKDNFGFEPIDNTKHFDGTVVVVEEQETLFRDDGVTETTQHSYIITEYDDDVADKRHSKSSSVTTDNSTTEPSLPNFISTWNGGYSIFFVRVGSRTYKHRTDQIMETINTFSAYNKKINKVPTAAPAVL</sequence>
<name>A0A813NRP8_9BILA</name>
<evidence type="ECO:0000256" key="1">
    <source>
        <dbReference type="ARBA" id="ARBA00022679"/>
    </source>
</evidence>
<evidence type="ECO:0000313" key="10">
    <source>
        <dbReference type="EMBL" id="CAF0742739.1"/>
    </source>
</evidence>
<dbReference type="Proteomes" id="UP000663829">
    <property type="component" value="Unassembled WGS sequence"/>
</dbReference>
<dbReference type="EC" id="2.1.1.137" evidence="4"/>
<dbReference type="SUPFAM" id="SSF53335">
    <property type="entry name" value="S-adenosyl-L-methionine-dependent methyltransferases"/>
    <property type="match status" value="1"/>
</dbReference>
<evidence type="ECO:0000256" key="5">
    <source>
        <dbReference type="ARBA" id="ARBA00034545"/>
    </source>
</evidence>
<evidence type="ECO:0000256" key="8">
    <source>
        <dbReference type="ARBA" id="ARBA00048428"/>
    </source>
</evidence>
<dbReference type="InterPro" id="IPR029063">
    <property type="entry name" value="SAM-dependent_MTases_sf"/>
</dbReference>
<evidence type="ECO:0000256" key="4">
    <source>
        <dbReference type="ARBA" id="ARBA00034521"/>
    </source>
</evidence>
<keyword evidence="12" id="KW-1185">Reference proteome</keyword>
<keyword evidence="1" id="KW-0808">Transferase</keyword>
<dbReference type="EMBL" id="CAJNOQ010000026">
    <property type="protein sequence ID" value="CAF0742739.1"/>
    <property type="molecule type" value="Genomic_DNA"/>
</dbReference>
<keyword evidence="2" id="KW-0949">S-adenosyl-L-methionine</keyword>
<dbReference type="CDD" id="cd02440">
    <property type="entry name" value="AdoMet_MTases"/>
    <property type="match status" value="1"/>
</dbReference>
<protein>
    <recommendedName>
        <fullName evidence="5">Arsenite methyltransferase</fullName>
        <ecNumber evidence="4">2.1.1.137</ecNumber>
    </recommendedName>
</protein>
<dbReference type="PANTHER" id="PTHR43675:SF8">
    <property type="entry name" value="ARSENITE METHYLTRANSFERASE"/>
    <property type="match status" value="1"/>
</dbReference>
<organism evidence="10 12">
    <name type="scientific">Didymodactylos carnosus</name>
    <dbReference type="NCBI Taxonomy" id="1234261"/>
    <lineage>
        <taxon>Eukaryota</taxon>
        <taxon>Metazoa</taxon>
        <taxon>Spiralia</taxon>
        <taxon>Gnathifera</taxon>
        <taxon>Rotifera</taxon>
        <taxon>Eurotatoria</taxon>
        <taxon>Bdelloidea</taxon>
        <taxon>Philodinida</taxon>
        <taxon>Philodinidae</taxon>
        <taxon>Didymodactylos</taxon>
    </lineage>
</organism>
<evidence type="ECO:0000313" key="12">
    <source>
        <dbReference type="Proteomes" id="UP000663829"/>
    </source>
</evidence>
<dbReference type="Gene3D" id="3.40.50.150">
    <property type="entry name" value="Vaccinia Virus protein VP39"/>
    <property type="match status" value="1"/>
</dbReference>
<evidence type="ECO:0000313" key="11">
    <source>
        <dbReference type="EMBL" id="CAF3521266.1"/>
    </source>
</evidence>
<evidence type="ECO:0000259" key="9">
    <source>
        <dbReference type="Pfam" id="PF13847"/>
    </source>
</evidence>
<dbReference type="InterPro" id="IPR025714">
    <property type="entry name" value="Methyltranfer_dom"/>
</dbReference>
<dbReference type="GO" id="GO:0030791">
    <property type="term" value="F:arsenite methyltransferase activity"/>
    <property type="evidence" value="ECO:0007669"/>
    <property type="project" value="UniProtKB-EC"/>
</dbReference>
<comment type="catalytic activity">
    <reaction evidence="7">
        <text>arsenic triglutathione + 2 [thioredoxin]-dithiol + 2 S-adenosyl-L-methionine + H2O = dimethylarsinous acid + 2 [thioredoxin]-disulfide + 3 glutathione + 2 S-adenosyl-L-homocysteine + 2 H(+)</text>
        <dbReference type="Rhea" id="RHEA:69464"/>
        <dbReference type="Rhea" id="RHEA-COMP:10698"/>
        <dbReference type="Rhea" id="RHEA-COMP:10700"/>
        <dbReference type="ChEBI" id="CHEBI:15377"/>
        <dbReference type="ChEBI" id="CHEBI:15378"/>
        <dbReference type="ChEBI" id="CHEBI:23808"/>
        <dbReference type="ChEBI" id="CHEBI:29950"/>
        <dbReference type="ChEBI" id="CHEBI:50058"/>
        <dbReference type="ChEBI" id="CHEBI:57856"/>
        <dbReference type="ChEBI" id="CHEBI:57925"/>
        <dbReference type="ChEBI" id="CHEBI:59789"/>
        <dbReference type="ChEBI" id="CHEBI:183640"/>
        <dbReference type="EC" id="2.1.1.137"/>
    </reaction>
</comment>
<dbReference type="AlphaFoldDB" id="A0A813NRP8"/>
<dbReference type="Pfam" id="PF13847">
    <property type="entry name" value="Methyltransf_31"/>
    <property type="match status" value="1"/>
</dbReference>